<evidence type="ECO:0000313" key="1">
    <source>
        <dbReference type="EMBL" id="KAJ2992985.1"/>
    </source>
</evidence>
<dbReference type="Proteomes" id="UP001143856">
    <property type="component" value="Unassembled WGS sequence"/>
</dbReference>
<comment type="caution">
    <text evidence="1">The sequence shown here is derived from an EMBL/GenBank/DDBJ whole genome shotgun (WGS) entry which is preliminary data.</text>
</comment>
<protein>
    <submittedName>
        <fullName evidence="1">Uncharacterized protein</fullName>
    </submittedName>
</protein>
<keyword evidence="2" id="KW-1185">Reference proteome</keyword>
<gene>
    <name evidence="1" type="ORF">NUW58_g1985</name>
</gene>
<name>A0ACC1PHR8_9PEZI</name>
<reference evidence="1" key="1">
    <citation type="submission" date="2022-10" db="EMBL/GenBank/DDBJ databases">
        <title>Genome Sequence of Xylaria curta.</title>
        <authorList>
            <person name="Buettner E."/>
        </authorList>
    </citation>
    <scope>NUCLEOTIDE SEQUENCE</scope>
    <source>
        <strain evidence="1">Babe10</strain>
    </source>
</reference>
<organism evidence="1 2">
    <name type="scientific">Xylaria curta</name>
    <dbReference type="NCBI Taxonomy" id="42375"/>
    <lineage>
        <taxon>Eukaryota</taxon>
        <taxon>Fungi</taxon>
        <taxon>Dikarya</taxon>
        <taxon>Ascomycota</taxon>
        <taxon>Pezizomycotina</taxon>
        <taxon>Sordariomycetes</taxon>
        <taxon>Xylariomycetidae</taxon>
        <taxon>Xylariales</taxon>
        <taxon>Xylariaceae</taxon>
        <taxon>Xylaria</taxon>
    </lineage>
</organism>
<proteinExistence type="predicted"/>
<dbReference type="EMBL" id="JAPDGR010000238">
    <property type="protein sequence ID" value="KAJ2992985.1"/>
    <property type="molecule type" value="Genomic_DNA"/>
</dbReference>
<evidence type="ECO:0000313" key="2">
    <source>
        <dbReference type="Proteomes" id="UP001143856"/>
    </source>
</evidence>
<accession>A0ACC1PHR8</accession>
<sequence length="723" mass="81134">MASDDWERYKATILSLYLLENTPLHQVVSYMKTNHNFVRSKSQYYTQLTKKWGIKKNVDKRAWQYAAYHVNKRKGKKSEITFFGIPVPEERARREIQRYTGIPTANEFGVRLPSPEMPGEMIIRVKTPPAMESDISWPSTLAWFLFKNRVLPALRNTSGLLKAFFDMPIQREEPATVADTRSPLCGARRSPLGFRQAIRDLSDAIPNDLIDRQQWLALARNKSDPCLVTEMLKVIFLGLSNNLKVFGGTRRFRDQFLISLVRAVSHSNPEMLSVLFSGNCAATKAIQDVVYGSAIRENNYEFVARLPVPRNEPVPISCVFKISIDYVPRDGLSALEAAALRRYYNMATFYCYETEPVNQSARIWSVTEVSKVVAQYEYPVIMGLLNERGADVNEPPNYLHGRTALETAAGNGRHDAVRVLLKGGANIDGSMLLHCTRAVNLAMEFSRQAIAAHLEQYETWTEERQLLYDLFGSDKQIHLLYRGRHGYIGFDDSNSVESSDDGSQDCNEEVLHGHQEIGCAQMWQNDIGFMPTDPLDPSLVGGDLALCVLISSPWTLGSRDFTTEIGGTCENNNVVQQLALEGSLDHGSEQLAVSIGRNIASGSTADNHATDKMDYTMEHAMVVREPTPGFNMTDMEVSHGQSMIHDFVDMEWEALGSVGEFNSANNASLWDCPDQEMADLNMPLTEFSDEQIMPSSVVEPEWVGPLTGAEPDVPSDLDYDFFI</sequence>